<evidence type="ECO:0000313" key="2">
    <source>
        <dbReference type="EMBL" id="BAF11412.1"/>
    </source>
</evidence>
<gene>
    <name evidence="2" type="ordered locus">Os03g0238000</name>
</gene>
<reference evidence="3" key="2">
    <citation type="journal article" date="2008" name="Nucleic Acids Res.">
        <title>The rice annotation project database (RAP-DB): 2008 update.</title>
        <authorList>
            <consortium name="The rice annotation project (RAP)"/>
        </authorList>
    </citation>
    <scope>GENOME REANNOTATION</scope>
    <source>
        <strain evidence="3">cv. Nipponbare</strain>
    </source>
</reference>
<name>A0A0P0VVG2_ORYSJ</name>
<dbReference type="AlphaFoldDB" id="A0A0P0VVG2"/>
<feature type="region of interest" description="Disordered" evidence="1">
    <location>
        <begin position="1"/>
        <end position="65"/>
    </location>
</feature>
<accession>A0A0P0VVG2</accession>
<proteinExistence type="predicted"/>
<sequence length="171" mass="18864">MDTIMSPNSPRLAVMSSQLTDGGGEEDEDLRPDDTTLLSRNDGGDEEGAEVERRTRTRKRSVAAKAPPATPAWRCRCHSSRGLTKKSLFLLFGSIFISVCPRYLLICWSGYWHEEITGGVEAAARRCGRRSTAAHDGSGYLASRGGPGFSTWLFEIVKDRKIFPTQDLIVV</sequence>
<evidence type="ECO:0000313" key="3">
    <source>
        <dbReference type="Proteomes" id="UP000000763"/>
    </source>
</evidence>
<feature type="compositionally biased region" description="Polar residues" evidence="1">
    <location>
        <begin position="1"/>
        <end position="20"/>
    </location>
</feature>
<organism evidence="2 3">
    <name type="scientific">Oryza sativa subsp. japonica</name>
    <name type="common">Rice</name>
    <dbReference type="NCBI Taxonomy" id="39947"/>
    <lineage>
        <taxon>Eukaryota</taxon>
        <taxon>Viridiplantae</taxon>
        <taxon>Streptophyta</taxon>
        <taxon>Embryophyta</taxon>
        <taxon>Tracheophyta</taxon>
        <taxon>Spermatophyta</taxon>
        <taxon>Magnoliopsida</taxon>
        <taxon>Liliopsida</taxon>
        <taxon>Poales</taxon>
        <taxon>Poaceae</taxon>
        <taxon>BOP clade</taxon>
        <taxon>Oryzoideae</taxon>
        <taxon>Oryzeae</taxon>
        <taxon>Oryzinae</taxon>
        <taxon>Oryza</taxon>
        <taxon>Oryza sativa</taxon>
    </lineage>
</organism>
<dbReference type="KEGG" id="dosa:Os03g0238000"/>
<dbReference type="EMBL" id="AP008209">
    <property type="protein sequence ID" value="BAF11412.1"/>
    <property type="molecule type" value="Genomic_DNA"/>
</dbReference>
<reference evidence="2 3" key="1">
    <citation type="journal article" date="2005" name="Nature">
        <title>The map-based sequence of the rice genome.</title>
        <authorList>
            <consortium name="International rice genome sequencing project (IRGSP)"/>
            <person name="Matsumoto T."/>
            <person name="Wu J."/>
            <person name="Kanamori H."/>
            <person name="Katayose Y."/>
            <person name="Fujisawa M."/>
            <person name="Namiki N."/>
            <person name="Mizuno H."/>
            <person name="Yamamoto K."/>
            <person name="Antonio B.A."/>
            <person name="Baba T."/>
            <person name="Sakata K."/>
            <person name="Nagamura Y."/>
            <person name="Aoki H."/>
            <person name="Arikawa K."/>
            <person name="Arita K."/>
            <person name="Bito T."/>
            <person name="Chiden Y."/>
            <person name="Fujitsuka N."/>
            <person name="Fukunaka R."/>
            <person name="Hamada M."/>
            <person name="Harada C."/>
            <person name="Hayashi A."/>
            <person name="Hijishita S."/>
            <person name="Honda M."/>
            <person name="Hosokawa S."/>
            <person name="Ichikawa Y."/>
            <person name="Idonuma A."/>
            <person name="Iijima M."/>
            <person name="Ikeda M."/>
            <person name="Ikeno M."/>
            <person name="Ito K."/>
            <person name="Ito S."/>
            <person name="Ito T."/>
            <person name="Ito Y."/>
            <person name="Ito Y."/>
            <person name="Iwabuchi A."/>
            <person name="Kamiya K."/>
            <person name="Karasawa W."/>
            <person name="Kurita K."/>
            <person name="Katagiri S."/>
            <person name="Kikuta A."/>
            <person name="Kobayashi H."/>
            <person name="Kobayashi N."/>
            <person name="Machita K."/>
            <person name="Maehara T."/>
            <person name="Masukawa M."/>
            <person name="Mizubayashi T."/>
            <person name="Mukai Y."/>
            <person name="Nagasaki H."/>
            <person name="Nagata Y."/>
            <person name="Naito S."/>
            <person name="Nakashima M."/>
            <person name="Nakama Y."/>
            <person name="Nakamichi Y."/>
            <person name="Nakamura M."/>
            <person name="Meguro A."/>
            <person name="Negishi M."/>
            <person name="Ohta I."/>
            <person name="Ohta T."/>
            <person name="Okamoto M."/>
            <person name="Ono N."/>
            <person name="Saji S."/>
            <person name="Sakaguchi M."/>
            <person name="Sakai K."/>
            <person name="Shibata M."/>
            <person name="Shimokawa T."/>
            <person name="Song J."/>
            <person name="Takazaki Y."/>
            <person name="Terasawa K."/>
            <person name="Tsugane M."/>
            <person name="Tsuji K."/>
            <person name="Ueda S."/>
            <person name="Waki K."/>
            <person name="Yamagata H."/>
            <person name="Yamamoto M."/>
            <person name="Yamamoto S."/>
            <person name="Yamane H."/>
            <person name="Yoshiki S."/>
            <person name="Yoshihara R."/>
            <person name="Yukawa K."/>
            <person name="Zhong H."/>
            <person name="Yano M."/>
            <person name="Yuan Q."/>
            <person name="Ouyang S."/>
            <person name="Liu J."/>
            <person name="Jones K.M."/>
            <person name="Gansberger K."/>
            <person name="Moffat K."/>
            <person name="Hill J."/>
            <person name="Bera J."/>
            <person name="Fadrosh D."/>
            <person name="Jin S."/>
            <person name="Johri S."/>
            <person name="Kim M."/>
            <person name="Overton L."/>
            <person name="Reardon M."/>
            <person name="Tsitrin T."/>
            <person name="Vuong H."/>
            <person name="Weaver B."/>
            <person name="Ciecko A."/>
            <person name="Tallon L."/>
            <person name="Jackson J."/>
            <person name="Pai G."/>
            <person name="Aken S.V."/>
            <person name="Utterback T."/>
            <person name="Reidmuller S."/>
            <person name="Feldblyum T."/>
            <person name="Hsiao J."/>
            <person name="Zismann V."/>
            <person name="Iobst S."/>
            <person name="de Vazeille A.R."/>
            <person name="Buell C.R."/>
            <person name="Ying K."/>
            <person name="Li Y."/>
            <person name="Lu T."/>
            <person name="Huang Y."/>
            <person name="Zhao Q."/>
            <person name="Feng Q."/>
            <person name="Zhang L."/>
            <person name="Zhu J."/>
            <person name="Weng Q."/>
            <person name="Mu J."/>
            <person name="Lu Y."/>
            <person name="Fan D."/>
            <person name="Liu Y."/>
            <person name="Guan J."/>
            <person name="Zhang Y."/>
            <person name="Yu S."/>
            <person name="Liu X."/>
            <person name="Zhang Y."/>
            <person name="Hong G."/>
            <person name="Han B."/>
            <person name="Choisne N."/>
            <person name="Demange N."/>
            <person name="Orjeda G."/>
            <person name="Samain S."/>
            <person name="Cattolico L."/>
            <person name="Pelletier E."/>
            <person name="Couloux A."/>
            <person name="Segurens B."/>
            <person name="Wincker P."/>
            <person name="D'Hont A."/>
            <person name="Scarpelli C."/>
            <person name="Weissenbach J."/>
            <person name="Salanoubat M."/>
            <person name="Quetier F."/>
            <person name="Yu Y."/>
            <person name="Kim H.R."/>
            <person name="Rambo T."/>
            <person name="Currie J."/>
            <person name="Collura K."/>
            <person name="Luo M."/>
            <person name="Yang T."/>
            <person name="Ammiraju J.S.S."/>
            <person name="Engler F."/>
            <person name="Soderlund C."/>
            <person name="Wing R.A."/>
            <person name="Palmer L.E."/>
            <person name="de la Bastide M."/>
            <person name="Spiegel L."/>
            <person name="Nascimento L."/>
            <person name="Zutavern T."/>
            <person name="O'Shaughnessy A."/>
            <person name="Dike S."/>
            <person name="Dedhia N."/>
            <person name="Preston R."/>
            <person name="Balija V."/>
            <person name="McCombie W.R."/>
            <person name="Chow T."/>
            <person name="Chen H."/>
            <person name="Chung M."/>
            <person name="Chen C."/>
            <person name="Shaw J."/>
            <person name="Wu H."/>
            <person name="Hsiao K."/>
            <person name="Chao Y."/>
            <person name="Chu M."/>
            <person name="Cheng C."/>
            <person name="Hour A."/>
            <person name="Lee P."/>
            <person name="Lin S."/>
            <person name="Lin Y."/>
            <person name="Liou J."/>
            <person name="Liu S."/>
            <person name="Hsing Y."/>
            <person name="Raghuvanshi S."/>
            <person name="Mohanty A."/>
            <person name="Bharti A.K."/>
            <person name="Gaur A."/>
            <person name="Gupta V."/>
            <person name="Kumar D."/>
            <person name="Ravi V."/>
            <person name="Vij S."/>
            <person name="Kapur A."/>
            <person name="Khurana P."/>
            <person name="Khurana P."/>
            <person name="Khurana J.P."/>
            <person name="Tyagi A.K."/>
            <person name="Gaikwad K."/>
            <person name="Singh A."/>
            <person name="Dalal V."/>
            <person name="Srivastava S."/>
            <person name="Dixit A."/>
            <person name="Pal A.K."/>
            <person name="Ghazi I.A."/>
            <person name="Yadav M."/>
            <person name="Pandit A."/>
            <person name="Bhargava A."/>
            <person name="Sureshbabu K."/>
            <person name="Batra K."/>
            <person name="Sharma T.R."/>
            <person name="Mohapatra T."/>
            <person name="Singh N.K."/>
            <person name="Messing J."/>
            <person name="Nelson A.B."/>
            <person name="Fuks G."/>
            <person name="Kavchok S."/>
            <person name="Keizer G."/>
            <person name="Linton E."/>
            <person name="Llaca V."/>
            <person name="Song R."/>
            <person name="Tanyolac B."/>
            <person name="Young S."/>
            <person name="Ho-Il K."/>
            <person name="Hahn J.H."/>
            <person name="Sangsakoo G."/>
            <person name="Vanavichit A."/>
            <person name="de Mattos Luiz.A.T."/>
            <person name="Zimmer P.D."/>
            <person name="Malone G."/>
            <person name="Dellagostin O."/>
            <person name="de Oliveira A.C."/>
            <person name="Bevan M."/>
            <person name="Bancroft I."/>
            <person name="Minx P."/>
            <person name="Cordum H."/>
            <person name="Wilson R."/>
            <person name="Cheng Z."/>
            <person name="Jin W."/>
            <person name="Jiang J."/>
            <person name="Leong S.A."/>
            <person name="Iwama H."/>
            <person name="Gojobori T."/>
            <person name="Itoh T."/>
            <person name="Niimura Y."/>
            <person name="Fujii Y."/>
            <person name="Habara T."/>
            <person name="Sakai H."/>
            <person name="Sato Y."/>
            <person name="Wilson G."/>
            <person name="Kumar K."/>
            <person name="McCouch S."/>
            <person name="Juretic N."/>
            <person name="Hoen D."/>
            <person name="Wright S."/>
            <person name="Bruskiewich R."/>
            <person name="Bureau T."/>
            <person name="Miyao A."/>
            <person name="Hirochika H."/>
            <person name="Nishikawa T."/>
            <person name="Kadowaki K."/>
            <person name="Sugiura M."/>
            <person name="Burr B."/>
            <person name="Sasaki T."/>
        </authorList>
    </citation>
    <scope>NUCLEOTIDE SEQUENCE [LARGE SCALE GENOMIC DNA]</scope>
    <source>
        <strain evidence="3">cv. Nipponbare</strain>
    </source>
</reference>
<dbReference type="Gramene" id="Os03t0238000-01">
    <property type="protein sequence ID" value="Os03t0238000-01"/>
    <property type="gene ID" value="Os03g0238000"/>
</dbReference>
<evidence type="ECO:0000256" key="1">
    <source>
        <dbReference type="SAM" id="MobiDB-lite"/>
    </source>
</evidence>
<dbReference type="Proteomes" id="UP000000763">
    <property type="component" value="Chromosome 3"/>
</dbReference>
<protein>
    <submittedName>
        <fullName evidence="2">Os03g0238000 protein</fullName>
    </submittedName>
</protein>